<feature type="compositionally biased region" description="Polar residues" evidence="1">
    <location>
        <begin position="74"/>
        <end position="83"/>
    </location>
</feature>
<dbReference type="WBParaSite" id="ECPE_0000224601-mRNA-1">
    <property type="protein sequence ID" value="ECPE_0000224601-mRNA-1"/>
    <property type="gene ID" value="ECPE_0000224601"/>
</dbReference>
<evidence type="ECO:0000313" key="2">
    <source>
        <dbReference type="WBParaSite" id="ECPE_0000224601-mRNA-1"/>
    </source>
</evidence>
<feature type="compositionally biased region" description="Polar residues" evidence="1">
    <location>
        <begin position="50"/>
        <end position="64"/>
    </location>
</feature>
<protein>
    <submittedName>
        <fullName evidence="2">ICA69 domain-containing protein</fullName>
    </submittedName>
</protein>
<sequence length="90" mass="9070">LLPPEPSRFADPFDVGWADRATAAFASPGANTTPVAGGASLRKPGNPFVSSLSATTGTTGNSLSPVLASDHLNGHSSKTSVSPMTDDPFS</sequence>
<evidence type="ECO:0000256" key="1">
    <source>
        <dbReference type="SAM" id="MobiDB-lite"/>
    </source>
</evidence>
<reference evidence="2" key="1">
    <citation type="submission" date="2016-06" db="UniProtKB">
        <authorList>
            <consortium name="WormBaseParasite"/>
        </authorList>
    </citation>
    <scope>IDENTIFICATION</scope>
</reference>
<name>A0A183A5L1_9TREM</name>
<organism evidence="2">
    <name type="scientific">Echinostoma caproni</name>
    <dbReference type="NCBI Taxonomy" id="27848"/>
    <lineage>
        <taxon>Eukaryota</taxon>
        <taxon>Metazoa</taxon>
        <taxon>Spiralia</taxon>
        <taxon>Lophotrochozoa</taxon>
        <taxon>Platyhelminthes</taxon>
        <taxon>Trematoda</taxon>
        <taxon>Digenea</taxon>
        <taxon>Plagiorchiida</taxon>
        <taxon>Echinostomata</taxon>
        <taxon>Echinostomatoidea</taxon>
        <taxon>Echinostomatidae</taxon>
        <taxon>Echinostoma</taxon>
    </lineage>
</organism>
<feature type="region of interest" description="Disordered" evidence="1">
    <location>
        <begin position="50"/>
        <end position="90"/>
    </location>
</feature>
<dbReference type="AlphaFoldDB" id="A0A183A5L1"/>
<accession>A0A183A5L1</accession>
<proteinExistence type="predicted"/>